<keyword evidence="2" id="KW-0805">Transcription regulation</keyword>
<dbReference type="SUPFAM" id="SSF88659">
    <property type="entry name" value="Sigma3 and sigma4 domains of RNA polymerase sigma factors"/>
    <property type="match status" value="1"/>
</dbReference>
<dbReference type="NCBIfam" id="TIGR02937">
    <property type="entry name" value="sigma70-ECF"/>
    <property type="match status" value="1"/>
</dbReference>
<organism evidence="7 8">
    <name type="scientific">Litorilinea aerophila</name>
    <dbReference type="NCBI Taxonomy" id="1204385"/>
    <lineage>
        <taxon>Bacteria</taxon>
        <taxon>Bacillati</taxon>
        <taxon>Chloroflexota</taxon>
        <taxon>Caldilineae</taxon>
        <taxon>Caldilineales</taxon>
        <taxon>Caldilineaceae</taxon>
        <taxon>Litorilinea</taxon>
    </lineage>
</organism>
<dbReference type="InterPro" id="IPR014284">
    <property type="entry name" value="RNA_pol_sigma-70_dom"/>
</dbReference>
<comment type="similarity">
    <text evidence="1">Belongs to the sigma-70 factor family. ECF subfamily.</text>
</comment>
<dbReference type="EMBL" id="VIGC01000002">
    <property type="protein sequence ID" value="TQE97716.1"/>
    <property type="molecule type" value="Genomic_DNA"/>
</dbReference>
<dbReference type="SUPFAM" id="SSF88946">
    <property type="entry name" value="Sigma2 domain of RNA polymerase sigma factors"/>
    <property type="match status" value="1"/>
</dbReference>
<dbReference type="RefSeq" id="WP_141608443.1">
    <property type="nucleotide sequence ID" value="NZ_VIGC02000002.1"/>
</dbReference>
<dbReference type="CDD" id="cd06171">
    <property type="entry name" value="Sigma70_r4"/>
    <property type="match status" value="1"/>
</dbReference>
<comment type="caution">
    <text evidence="7">The sequence shown here is derived from an EMBL/GenBank/DDBJ whole genome shotgun (WGS) entry which is preliminary data.</text>
</comment>
<keyword evidence="3" id="KW-0731">Sigma factor</keyword>
<feature type="domain" description="RNA polymerase sigma-70 region 2" evidence="5">
    <location>
        <begin position="32"/>
        <end position="97"/>
    </location>
</feature>
<evidence type="ECO:0000256" key="4">
    <source>
        <dbReference type="ARBA" id="ARBA00023163"/>
    </source>
</evidence>
<evidence type="ECO:0000259" key="5">
    <source>
        <dbReference type="Pfam" id="PF04542"/>
    </source>
</evidence>
<dbReference type="GO" id="GO:0003677">
    <property type="term" value="F:DNA binding"/>
    <property type="evidence" value="ECO:0007669"/>
    <property type="project" value="InterPro"/>
</dbReference>
<protein>
    <submittedName>
        <fullName evidence="7">Sigma-70 family RNA polymerase sigma factor</fullName>
    </submittedName>
</protein>
<dbReference type="Proteomes" id="UP000317371">
    <property type="component" value="Unassembled WGS sequence"/>
</dbReference>
<dbReference type="Pfam" id="PF08281">
    <property type="entry name" value="Sigma70_r4_2"/>
    <property type="match status" value="1"/>
</dbReference>
<feature type="domain" description="RNA polymerase sigma factor 70 region 4 type 2" evidence="6">
    <location>
        <begin position="133"/>
        <end position="185"/>
    </location>
</feature>
<dbReference type="InterPro" id="IPR007627">
    <property type="entry name" value="RNA_pol_sigma70_r2"/>
</dbReference>
<sequence length="200" mass="22978">MVHPSVQDSTNPSDEALLARIVVRDARAFEILYDRHARTVYSLILRIVQDAAVAEELLQETFWQVWRKAEQFQGDGPAGAWICRIGRNKALDHLRRVKVRPQKAGPEGDRLEQMAAPTDQRVEIQVRQMWDRESVQKALSAIPEEQRQCLEMAYFDGKSQREIAEVMGVPLGTVKTRIRIGLEKLERHLRAAGYRETDFS</sequence>
<evidence type="ECO:0000256" key="1">
    <source>
        <dbReference type="ARBA" id="ARBA00010641"/>
    </source>
</evidence>
<keyword evidence="8" id="KW-1185">Reference proteome</keyword>
<dbReference type="InterPro" id="IPR039425">
    <property type="entry name" value="RNA_pol_sigma-70-like"/>
</dbReference>
<proteinExistence type="inferred from homology"/>
<dbReference type="InterPro" id="IPR013324">
    <property type="entry name" value="RNA_pol_sigma_r3/r4-like"/>
</dbReference>
<dbReference type="InParanoid" id="A0A540VLZ9"/>
<gene>
    <name evidence="7" type="ORF">FKZ61_02265</name>
</gene>
<keyword evidence="4" id="KW-0804">Transcription</keyword>
<evidence type="ECO:0000259" key="6">
    <source>
        <dbReference type="Pfam" id="PF08281"/>
    </source>
</evidence>
<evidence type="ECO:0000256" key="2">
    <source>
        <dbReference type="ARBA" id="ARBA00023015"/>
    </source>
</evidence>
<dbReference type="Gene3D" id="1.10.1740.10">
    <property type="match status" value="1"/>
</dbReference>
<dbReference type="Gene3D" id="1.10.10.10">
    <property type="entry name" value="Winged helix-like DNA-binding domain superfamily/Winged helix DNA-binding domain"/>
    <property type="match status" value="1"/>
</dbReference>
<accession>A0A540VLZ9</accession>
<dbReference type="InterPro" id="IPR036388">
    <property type="entry name" value="WH-like_DNA-bd_sf"/>
</dbReference>
<dbReference type="GO" id="GO:0006352">
    <property type="term" value="P:DNA-templated transcription initiation"/>
    <property type="evidence" value="ECO:0007669"/>
    <property type="project" value="InterPro"/>
</dbReference>
<dbReference type="InterPro" id="IPR013325">
    <property type="entry name" value="RNA_pol_sigma_r2"/>
</dbReference>
<dbReference type="AlphaFoldDB" id="A0A540VLZ9"/>
<dbReference type="PANTHER" id="PTHR43133">
    <property type="entry name" value="RNA POLYMERASE ECF-TYPE SIGMA FACTO"/>
    <property type="match status" value="1"/>
</dbReference>
<dbReference type="OrthoDB" id="9784272at2"/>
<dbReference type="PANTHER" id="PTHR43133:SF62">
    <property type="entry name" value="RNA POLYMERASE SIGMA FACTOR SIGZ"/>
    <property type="match status" value="1"/>
</dbReference>
<evidence type="ECO:0000313" key="7">
    <source>
        <dbReference type="EMBL" id="TQE97716.1"/>
    </source>
</evidence>
<reference evidence="7 8" key="1">
    <citation type="submission" date="2019-06" db="EMBL/GenBank/DDBJ databases">
        <title>Genome sequence of Litorilinea aerophila BAA-2444.</title>
        <authorList>
            <person name="Maclea K.S."/>
            <person name="Maurais E.G."/>
            <person name="Iannazzi L.C."/>
        </authorList>
    </citation>
    <scope>NUCLEOTIDE SEQUENCE [LARGE SCALE GENOMIC DNA]</scope>
    <source>
        <strain evidence="7 8">ATCC BAA-2444</strain>
    </source>
</reference>
<evidence type="ECO:0000313" key="8">
    <source>
        <dbReference type="Proteomes" id="UP000317371"/>
    </source>
</evidence>
<dbReference type="InterPro" id="IPR013249">
    <property type="entry name" value="RNA_pol_sigma70_r4_t2"/>
</dbReference>
<evidence type="ECO:0000256" key="3">
    <source>
        <dbReference type="ARBA" id="ARBA00023082"/>
    </source>
</evidence>
<dbReference type="GO" id="GO:0016987">
    <property type="term" value="F:sigma factor activity"/>
    <property type="evidence" value="ECO:0007669"/>
    <property type="project" value="UniProtKB-KW"/>
</dbReference>
<name>A0A540VLZ9_9CHLR</name>
<dbReference type="Pfam" id="PF04542">
    <property type="entry name" value="Sigma70_r2"/>
    <property type="match status" value="1"/>
</dbReference>